<evidence type="ECO:0000256" key="5">
    <source>
        <dbReference type="ARBA" id="ARBA00023002"/>
    </source>
</evidence>
<dbReference type="EMBL" id="JBHSHC010000033">
    <property type="protein sequence ID" value="MFC4766836.1"/>
    <property type="molecule type" value="Genomic_DNA"/>
</dbReference>
<dbReference type="SUPFAM" id="SSF56228">
    <property type="entry name" value="Aldehyde ferredoxin oxidoreductase, N-terminal domain"/>
    <property type="match status" value="1"/>
</dbReference>
<dbReference type="Pfam" id="PF01314">
    <property type="entry name" value="AFOR_C"/>
    <property type="match status" value="1"/>
</dbReference>
<comment type="cofactor">
    <cofactor evidence="1">
        <name>[4Fe-4S] cluster</name>
        <dbReference type="ChEBI" id="CHEBI:49883"/>
    </cofactor>
</comment>
<dbReference type="PANTHER" id="PTHR30038:SF0">
    <property type="entry name" value="TUNGSTEN-CONTAINING ALDEHYDE FERREDOXIN OXIDOREDUCTASE"/>
    <property type="match status" value="1"/>
</dbReference>
<keyword evidence="5" id="KW-0560">Oxidoreductase</keyword>
<dbReference type="InterPro" id="IPR036021">
    <property type="entry name" value="Tungsten_al_ferr_oxy-like_C"/>
</dbReference>
<evidence type="ECO:0000256" key="7">
    <source>
        <dbReference type="ARBA" id="ARBA00023014"/>
    </source>
</evidence>
<dbReference type="RefSeq" id="WP_380024730.1">
    <property type="nucleotide sequence ID" value="NZ_JBHSHC010000033.1"/>
</dbReference>
<keyword evidence="6" id="KW-0408">Iron</keyword>
<organism evidence="10 11">
    <name type="scientific">Effusibacillus consociatus</name>
    <dbReference type="NCBI Taxonomy" id="1117041"/>
    <lineage>
        <taxon>Bacteria</taxon>
        <taxon>Bacillati</taxon>
        <taxon>Bacillota</taxon>
        <taxon>Bacilli</taxon>
        <taxon>Bacillales</taxon>
        <taxon>Alicyclobacillaceae</taxon>
        <taxon>Effusibacillus</taxon>
    </lineage>
</organism>
<protein>
    <submittedName>
        <fullName evidence="10">Aldehyde ferredoxin oxidoreductase family protein</fullName>
    </submittedName>
</protein>
<evidence type="ECO:0000256" key="3">
    <source>
        <dbReference type="ARBA" id="ARBA00022485"/>
    </source>
</evidence>
<dbReference type="InterPro" id="IPR001203">
    <property type="entry name" value="OxRdtase_Ald_Fedxn_C"/>
</dbReference>
<evidence type="ECO:0000256" key="2">
    <source>
        <dbReference type="ARBA" id="ARBA00011032"/>
    </source>
</evidence>
<dbReference type="Gene3D" id="3.60.9.10">
    <property type="entry name" value="Aldehyde ferredoxin oxidoreductase, N-terminal domain"/>
    <property type="match status" value="1"/>
</dbReference>
<evidence type="ECO:0000313" key="10">
    <source>
        <dbReference type="EMBL" id="MFC4766836.1"/>
    </source>
</evidence>
<sequence length="610" mass="66752">MRLGGYRNRAAWVDLTNGDIEYKGINEEDAIKYIGGRGLGVKYMLDNGPEVEPFSPDNLLCIMTGPLTGTRVNMSGRLCVVTKSPLTNTVTDSHMGGWTAARLKWANFDALVFKGQSDTPVYLYVEDGQVELRDASDLWGLNVRTTINTLKDRYGSNDISVMAIGEAGEKLVKFASIINEHDRSAGRGGTGAVMGHKNLKAIVIKGKSNMPKPADEEKYKVAVRNGLKAIMESPVTAPNKGGLSLYGTNVLMNVTNTVGALPTRNSQFSNFDNADDISGETIRDTILVEEPTCHACPVACKKLVEVPEGKYKTRVESYEYESAWALGANCGTNNKEAIAYMIDQCNEYGMDTIEMGNALSTAMEAYEKGLHQERIDWGDVDLMIEWIRKTAAREGIGNILAEGAGRAAAAFGNAKLAMVVKNQSIPAYDPRGIQGMGLAYATSNRGACHLRGYTVASEIMGIPEPTDRLKAEGKGLLLKIFQDMHAFSDSLDICKFSAFAEGAQEYAEQYSAVVGIDITMEDVFKIGERVYNLERYYNNLAGFDRKDDTLPERFLTEEGSGGSAGEISKLPEMLKEYYEERGWVDGVVPVQKLRDLGIKPIEDLEGEVIA</sequence>
<keyword evidence="3" id="KW-0004">4Fe-4S</keyword>
<keyword evidence="7" id="KW-0411">Iron-sulfur</keyword>
<dbReference type="SMART" id="SM00790">
    <property type="entry name" value="AFOR_N"/>
    <property type="match status" value="1"/>
</dbReference>
<dbReference type="InterPro" id="IPR051919">
    <property type="entry name" value="W-dependent_AOR"/>
</dbReference>
<comment type="cofactor">
    <cofactor evidence="8">
        <name>tungstopterin</name>
        <dbReference type="ChEBI" id="CHEBI:30402"/>
    </cofactor>
</comment>
<dbReference type="InterPro" id="IPR013984">
    <property type="entry name" value="Ald_Fedxn_OxRdtase_dom2"/>
</dbReference>
<feature type="domain" description="Aldehyde ferredoxin oxidoreductase N-terminal" evidence="9">
    <location>
        <begin position="6"/>
        <end position="208"/>
    </location>
</feature>
<evidence type="ECO:0000256" key="4">
    <source>
        <dbReference type="ARBA" id="ARBA00022723"/>
    </source>
</evidence>
<keyword evidence="11" id="KW-1185">Reference proteome</keyword>
<evidence type="ECO:0000256" key="1">
    <source>
        <dbReference type="ARBA" id="ARBA00001966"/>
    </source>
</evidence>
<dbReference type="Gene3D" id="1.10.599.10">
    <property type="entry name" value="Aldehyde Ferredoxin Oxidoreductase Protein, subunit A, domain 3"/>
    <property type="match status" value="1"/>
</dbReference>
<dbReference type="InterPro" id="IPR036503">
    <property type="entry name" value="Ald_Fedxn_OxRdtase_N_sf"/>
</dbReference>
<evidence type="ECO:0000313" key="11">
    <source>
        <dbReference type="Proteomes" id="UP001596002"/>
    </source>
</evidence>
<dbReference type="Gene3D" id="1.10.569.10">
    <property type="entry name" value="Aldehyde Ferredoxin Oxidoreductase Protein, subunit A, domain 2"/>
    <property type="match status" value="1"/>
</dbReference>
<evidence type="ECO:0000259" key="9">
    <source>
        <dbReference type="SMART" id="SM00790"/>
    </source>
</evidence>
<name>A0ABV9PY10_9BACL</name>
<dbReference type="SUPFAM" id="SSF48310">
    <property type="entry name" value="Aldehyde ferredoxin oxidoreductase, C-terminal domains"/>
    <property type="match status" value="1"/>
</dbReference>
<keyword evidence="4" id="KW-0479">Metal-binding</keyword>
<evidence type="ECO:0000256" key="6">
    <source>
        <dbReference type="ARBA" id="ARBA00023004"/>
    </source>
</evidence>
<gene>
    <name evidence="10" type="ORF">ACFO8Q_05570</name>
</gene>
<proteinExistence type="inferred from homology"/>
<dbReference type="Pfam" id="PF02730">
    <property type="entry name" value="AFOR_N"/>
    <property type="match status" value="1"/>
</dbReference>
<accession>A0ABV9PY10</accession>
<comment type="similarity">
    <text evidence="2">Belongs to the AOR/FOR family.</text>
</comment>
<evidence type="ECO:0000256" key="8">
    <source>
        <dbReference type="ARBA" id="ARBA00049934"/>
    </source>
</evidence>
<comment type="caution">
    <text evidence="10">The sequence shown here is derived from an EMBL/GenBank/DDBJ whole genome shotgun (WGS) entry which is preliminary data.</text>
</comment>
<dbReference type="InterPro" id="IPR013985">
    <property type="entry name" value="Ald_Fedxn_OxRdtase_dom3"/>
</dbReference>
<dbReference type="PANTHER" id="PTHR30038">
    <property type="entry name" value="ALDEHYDE FERREDOXIN OXIDOREDUCTASE"/>
    <property type="match status" value="1"/>
</dbReference>
<dbReference type="InterPro" id="IPR013983">
    <property type="entry name" value="Ald_Fedxn_OxRdtase_N"/>
</dbReference>
<reference evidence="11" key="1">
    <citation type="journal article" date="2019" name="Int. J. Syst. Evol. Microbiol.">
        <title>The Global Catalogue of Microorganisms (GCM) 10K type strain sequencing project: providing services to taxonomists for standard genome sequencing and annotation.</title>
        <authorList>
            <consortium name="The Broad Institute Genomics Platform"/>
            <consortium name="The Broad Institute Genome Sequencing Center for Infectious Disease"/>
            <person name="Wu L."/>
            <person name="Ma J."/>
        </authorList>
    </citation>
    <scope>NUCLEOTIDE SEQUENCE [LARGE SCALE GENOMIC DNA]</scope>
    <source>
        <strain evidence="11">WYCCWR 12678</strain>
    </source>
</reference>
<dbReference type="Proteomes" id="UP001596002">
    <property type="component" value="Unassembled WGS sequence"/>
</dbReference>